<comment type="caution">
    <text evidence="1">The sequence shown here is derived from an EMBL/GenBank/DDBJ whole genome shotgun (WGS) entry which is preliminary data.</text>
</comment>
<evidence type="ECO:0000313" key="1">
    <source>
        <dbReference type="EMBL" id="TKR67426.1"/>
    </source>
</evidence>
<sequence length="214" mass="23963">MQLNTKEVCQRTIYDPGVGVNYCQRRNSYYARVCTKRASFYHPSASFRVRFFVVFIDDPRLLSRPVFQQRKVEGKFDFGSVLRVHQDSQLVRPDLELAVDLQLSPSGFGQIRAGEEEPKRPSFRVQARVGLDMRHGAASSQVVAAPFVEVVHEIFLAAVVLAVVGEVAAGNVAFKGRPDVAYGRKNHAHLLALNLRLTMIYEATNQLTIRSVSA</sequence>
<proteinExistence type="predicted"/>
<accession>A0A4U5ME30</accession>
<reference evidence="1 2" key="1">
    <citation type="journal article" date="2015" name="Genome Biol.">
        <title>Comparative genomics of Steinernema reveals deeply conserved gene regulatory networks.</title>
        <authorList>
            <person name="Dillman A.R."/>
            <person name="Macchietto M."/>
            <person name="Porter C.F."/>
            <person name="Rogers A."/>
            <person name="Williams B."/>
            <person name="Antoshechkin I."/>
            <person name="Lee M.M."/>
            <person name="Goodwin Z."/>
            <person name="Lu X."/>
            <person name="Lewis E.E."/>
            <person name="Goodrich-Blair H."/>
            <person name="Stock S.P."/>
            <person name="Adams B.J."/>
            <person name="Sternberg P.W."/>
            <person name="Mortazavi A."/>
        </authorList>
    </citation>
    <scope>NUCLEOTIDE SEQUENCE [LARGE SCALE GENOMIC DNA]</scope>
    <source>
        <strain evidence="1 2">ALL</strain>
    </source>
</reference>
<name>A0A4U5ME30_STECR</name>
<dbReference type="EMBL" id="AZBU02000008">
    <property type="protein sequence ID" value="TKR67426.1"/>
    <property type="molecule type" value="Genomic_DNA"/>
</dbReference>
<keyword evidence="2" id="KW-1185">Reference proteome</keyword>
<gene>
    <name evidence="1" type="ORF">L596_023581</name>
</gene>
<protein>
    <submittedName>
        <fullName evidence="1">Uncharacterized protein</fullName>
    </submittedName>
</protein>
<reference evidence="1 2" key="2">
    <citation type="journal article" date="2019" name="G3 (Bethesda)">
        <title>Hybrid Assembly of the Genome of the Entomopathogenic Nematode Steinernema carpocapsae Identifies the X-Chromosome.</title>
        <authorList>
            <person name="Serra L."/>
            <person name="Macchietto M."/>
            <person name="Macias-Munoz A."/>
            <person name="McGill C.J."/>
            <person name="Rodriguez I.M."/>
            <person name="Rodriguez B."/>
            <person name="Murad R."/>
            <person name="Mortazavi A."/>
        </authorList>
    </citation>
    <scope>NUCLEOTIDE SEQUENCE [LARGE SCALE GENOMIC DNA]</scope>
    <source>
        <strain evidence="1 2">ALL</strain>
    </source>
</reference>
<dbReference type="Proteomes" id="UP000298663">
    <property type="component" value="Unassembled WGS sequence"/>
</dbReference>
<organism evidence="1 2">
    <name type="scientific">Steinernema carpocapsae</name>
    <name type="common">Entomopathogenic nematode</name>
    <dbReference type="NCBI Taxonomy" id="34508"/>
    <lineage>
        <taxon>Eukaryota</taxon>
        <taxon>Metazoa</taxon>
        <taxon>Ecdysozoa</taxon>
        <taxon>Nematoda</taxon>
        <taxon>Chromadorea</taxon>
        <taxon>Rhabditida</taxon>
        <taxon>Tylenchina</taxon>
        <taxon>Panagrolaimomorpha</taxon>
        <taxon>Strongyloidoidea</taxon>
        <taxon>Steinernematidae</taxon>
        <taxon>Steinernema</taxon>
    </lineage>
</organism>
<evidence type="ECO:0000313" key="2">
    <source>
        <dbReference type="Proteomes" id="UP000298663"/>
    </source>
</evidence>
<dbReference type="AlphaFoldDB" id="A0A4U5ME30"/>